<dbReference type="EMBL" id="JAINUF010000016">
    <property type="protein sequence ID" value="KAJ8339850.1"/>
    <property type="molecule type" value="Genomic_DNA"/>
</dbReference>
<dbReference type="InterPro" id="IPR013087">
    <property type="entry name" value="Znf_C2H2_type"/>
</dbReference>
<evidence type="ECO:0000256" key="13">
    <source>
        <dbReference type="SAM" id="MobiDB-lite"/>
    </source>
</evidence>
<dbReference type="SUPFAM" id="SSF57667">
    <property type="entry name" value="beta-beta-alpha zinc fingers"/>
    <property type="match status" value="2"/>
</dbReference>
<dbReference type="GO" id="GO:0005634">
    <property type="term" value="C:nucleus"/>
    <property type="evidence" value="ECO:0007669"/>
    <property type="project" value="UniProtKB-SubCell"/>
</dbReference>
<keyword evidence="12" id="KW-0175">Coiled coil</keyword>
<dbReference type="InterPro" id="IPR036236">
    <property type="entry name" value="Znf_C2H2_sf"/>
</dbReference>
<evidence type="ECO:0000259" key="14">
    <source>
        <dbReference type="PROSITE" id="PS50157"/>
    </source>
</evidence>
<evidence type="ECO:0000256" key="2">
    <source>
        <dbReference type="ARBA" id="ARBA00006991"/>
    </source>
</evidence>
<dbReference type="FunFam" id="3.30.160.60:FF:000624">
    <property type="entry name" value="zinc finger protein 697"/>
    <property type="match status" value="1"/>
</dbReference>
<dbReference type="AlphaFoldDB" id="A0A9Q1EJE8"/>
<dbReference type="SMART" id="SM00355">
    <property type="entry name" value="ZnF_C2H2"/>
    <property type="match status" value="4"/>
</dbReference>
<organism evidence="15 16">
    <name type="scientific">Synaphobranchus kaupii</name>
    <name type="common">Kaup's arrowtooth eel</name>
    <dbReference type="NCBI Taxonomy" id="118154"/>
    <lineage>
        <taxon>Eukaryota</taxon>
        <taxon>Metazoa</taxon>
        <taxon>Chordata</taxon>
        <taxon>Craniata</taxon>
        <taxon>Vertebrata</taxon>
        <taxon>Euteleostomi</taxon>
        <taxon>Actinopterygii</taxon>
        <taxon>Neopterygii</taxon>
        <taxon>Teleostei</taxon>
        <taxon>Anguilliformes</taxon>
        <taxon>Synaphobranchidae</taxon>
        <taxon>Synaphobranchus</taxon>
    </lineage>
</organism>
<dbReference type="InterPro" id="IPR050331">
    <property type="entry name" value="Zinc_finger"/>
</dbReference>
<evidence type="ECO:0000256" key="12">
    <source>
        <dbReference type="SAM" id="Coils"/>
    </source>
</evidence>
<dbReference type="Proteomes" id="UP001152622">
    <property type="component" value="Chromosome 16"/>
</dbReference>
<dbReference type="PANTHER" id="PTHR16515:SF49">
    <property type="entry name" value="GASTRULA ZINC FINGER PROTEIN XLCGF49.1-LIKE-RELATED"/>
    <property type="match status" value="1"/>
</dbReference>
<proteinExistence type="inferred from homology"/>
<evidence type="ECO:0000256" key="8">
    <source>
        <dbReference type="ARBA" id="ARBA00023125"/>
    </source>
</evidence>
<evidence type="ECO:0000256" key="6">
    <source>
        <dbReference type="ARBA" id="ARBA00022833"/>
    </source>
</evidence>
<keyword evidence="16" id="KW-1185">Reference proteome</keyword>
<evidence type="ECO:0000256" key="9">
    <source>
        <dbReference type="ARBA" id="ARBA00023163"/>
    </source>
</evidence>
<accession>A0A9Q1EJE8</accession>
<feature type="domain" description="C2H2-type" evidence="14">
    <location>
        <begin position="478"/>
        <end position="505"/>
    </location>
</feature>
<feature type="compositionally biased region" description="Basic and acidic residues" evidence="13">
    <location>
        <begin position="151"/>
        <end position="160"/>
    </location>
</feature>
<evidence type="ECO:0000256" key="11">
    <source>
        <dbReference type="PROSITE-ProRule" id="PRU00042"/>
    </source>
</evidence>
<dbReference type="Gene3D" id="3.30.160.60">
    <property type="entry name" value="Classic Zinc Finger"/>
    <property type="match status" value="4"/>
</dbReference>
<reference evidence="15" key="1">
    <citation type="journal article" date="2023" name="Science">
        <title>Genome structures resolve the early diversification of teleost fishes.</title>
        <authorList>
            <person name="Parey E."/>
            <person name="Louis A."/>
            <person name="Montfort J."/>
            <person name="Bouchez O."/>
            <person name="Roques C."/>
            <person name="Iampietro C."/>
            <person name="Lluch J."/>
            <person name="Castinel A."/>
            <person name="Donnadieu C."/>
            <person name="Desvignes T."/>
            <person name="Floi Bucao C."/>
            <person name="Jouanno E."/>
            <person name="Wen M."/>
            <person name="Mejri S."/>
            <person name="Dirks R."/>
            <person name="Jansen H."/>
            <person name="Henkel C."/>
            <person name="Chen W.J."/>
            <person name="Zahm M."/>
            <person name="Cabau C."/>
            <person name="Klopp C."/>
            <person name="Thompson A.W."/>
            <person name="Robinson-Rechavi M."/>
            <person name="Braasch I."/>
            <person name="Lecointre G."/>
            <person name="Bobe J."/>
            <person name="Postlethwait J.H."/>
            <person name="Berthelot C."/>
            <person name="Roest Crollius H."/>
            <person name="Guiguen Y."/>
        </authorList>
    </citation>
    <scope>NUCLEOTIDE SEQUENCE</scope>
    <source>
        <strain evidence="15">WJC10195</strain>
    </source>
</reference>
<feature type="coiled-coil region" evidence="12">
    <location>
        <begin position="34"/>
        <end position="61"/>
    </location>
</feature>
<dbReference type="FunFam" id="3.30.160.60:FF:001155">
    <property type="entry name" value="Zinc finger 30C"/>
    <property type="match status" value="1"/>
</dbReference>
<evidence type="ECO:0000256" key="4">
    <source>
        <dbReference type="ARBA" id="ARBA00022737"/>
    </source>
</evidence>
<keyword evidence="6" id="KW-0862">Zinc</keyword>
<feature type="domain" description="C2H2-type" evidence="14">
    <location>
        <begin position="506"/>
        <end position="533"/>
    </location>
</feature>
<evidence type="ECO:0000313" key="15">
    <source>
        <dbReference type="EMBL" id="KAJ8339850.1"/>
    </source>
</evidence>
<keyword evidence="10" id="KW-0539">Nucleus</keyword>
<dbReference type="PROSITE" id="PS00028">
    <property type="entry name" value="ZINC_FINGER_C2H2_1"/>
    <property type="match status" value="4"/>
</dbReference>
<comment type="similarity">
    <text evidence="2">Belongs to the krueppel C2H2-type zinc-finger protein family.</text>
</comment>
<keyword evidence="8" id="KW-0238">DNA-binding</keyword>
<feature type="domain" description="C2H2-type" evidence="14">
    <location>
        <begin position="450"/>
        <end position="477"/>
    </location>
</feature>
<evidence type="ECO:0000313" key="16">
    <source>
        <dbReference type="Proteomes" id="UP001152622"/>
    </source>
</evidence>
<dbReference type="OrthoDB" id="9439903at2759"/>
<evidence type="ECO:0000256" key="5">
    <source>
        <dbReference type="ARBA" id="ARBA00022771"/>
    </source>
</evidence>
<dbReference type="Pfam" id="PF00096">
    <property type="entry name" value="zf-C2H2"/>
    <property type="match status" value="4"/>
</dbReference>
<evidence type="ECO:0000256" key="1">
    <source>
        <dbReference type="ARBA" id="ARBA00004123"/>
    </source>
</evidence>
<keyword evidence="3" id="KW-0479">Metal-binding</keyword>
<dbReference type="GO" id="GO:0008270">
    <property type="term" value="F:zinc ion binding"/>
    <property type="evidence" value="ECO:0007669"/>
    <property type="project" value="UniProtKB-KW"/>
</dbReference>
<dbReference type="GO" id="GO:0003677">
    <property type="term" value="F:DNA binding"/>
    <property type="evidence" value="ECO:0007669"/>
    <property type="project" value="UniProtKB-KW"/>
</dbReference>
<gene>
    <name evidence="15" type="ORF">SKAU_G00344830</name>
</gene>
<evidence type="ECO:0000256" key="7">
    <source>
        <dbReference type="ARBA" id="ARBA00023015"/>
    </source>
</evidence>
<dbReference type="PANTHER" id="PTHR16515">
    <property type="entry name" value="PR DOMAIN ZINC FINGER PROTEIN"/>
    <property type="match status" value="1"/>
</dbReference>
<evidence type="ECO:0000256" key="10">
    <source>
        <dbReference type="ARBA" id="ARBA00023242"/>
    </source>
</evidence>
<feature type="domain" description="C2H2-type" evidence="14">
    <location>
        <begin position="534"/>
        <end position="562"/>
    </location>
</feature>
<dbReference type="PROSITE" id="PS50157">
    <property type="entry name" value="ZINC_FINGER_C2H2_2"/>
    <property type="match status" value="4"/>
</dbReference>
<keyword evidence="9" id="KW-0804">Transcription</keyword>
<keyword evidence="7" id="KW-0805">Transcription regulation</keyword>
<comment type="subcellular location">
    <subcellularLocation>
        <location evidence="1">Nucleus</location>
    </subcellularLocation>
</comment>
<dbReference type="FunFam" id="3.30.160.60:FF:001954">
    <property type="entry name" value="Zinc finger protein 787"/>
    <property type="match status" value="1"/>
</dbReference>
<sequence>MSNCVSFHTQLASIMEVLANAAVAEICKLVDDGYAVLRLEVSENRKENKALKRKLQLMEMRLARDASVNNRPDRTNVKVCSTLRQATRGKLTHKRYHEGPFPGAQTVFSRETDRGLTRDGEADVTALDAGGAPTQPLVTWDECAEVEEERTESLPVKEEKLEEESDPLKGPHFPGQTVVDLGADGGKRSPDSQTGPGTATEELTDTEQHRTRHGVWECADMEERRTEALLIKEERVEEDRDPQGEMNTREERFVDSGSDGDDVASAFDARDKPANHAEEHRTLHAIWEVGGLEAVLGEEPKGRALRRAAVDLGADRLSGLLPEGVMFEGPGQSRTFLSRGDGDGDGTGAGDPVCLYGMGATPQGPSAHQELLPVAEDSAASLASAGPFDWKAEPVTIAPKMCPPHPQNSQSVSDAFDGNACGPCYGGYAPSQSGSGGGAHGRGGGRAKRFFCSFCGKGFSFPKQVEIHQRVHTGEKPFSCSQCRQRFSHSGNLKRHQRVHTGEKPFSCTLCEKRFSHLHQLKMHQRIHTGERPFACTHCGKRFSERSYLRIHQQRSHTGVYNVR</sequence>
<protein>
    <recommendedName>
        <fullName evidence="14">C2H2-type domain-containing protein</fullName>
    </recommendedName>
</protein>
<evidence type="ECO:0000256" key="3">
    <source>
        <dbReference type="ARBA" id="ARBA00022723"/>
    </source>
</evidence>
<dbReference type="FunFam" id="3.30.160.60:FF:000965">
    <property type="entry name" value="Neurotrophin receptor-interacting factor homolog"/>
    <property type="match status" value="1"/>
</dbReference>
<feature type="region of interest" description="Disordered" evidence="13">
    <location>
        <begin position="149"/>
        <end position="210"/>
    </location>
</feature>
<name>A0A9Q1EJE8_SYNKA</name>
<keyword evidence="4" id="KW-0677">Repeat</keyword>
<dbReference type="GO" id="GO:0010468">
    <property type="term" value="P:regulation of gene expression"/>
    <property type="evidence" value="ECO:0007669"/>
    <property type="project" value="TreeGrafter"/>
</dbReference>
<comment type="caution">
    <text evidence="15">The sequence shown here is derived from an EMBL/GenBank/DDBJ whole genome shotgun (WGS) entry which is preliminary data.</text>
</comment>
<keyword evidence="5 11" id="KW-0863">Zinc-finger</keyword>